<protein>
    <submittedName>
        <fullName evidence="2">Uncharacterized protein</fullName>
    </submittedName>
</protein>
<gene>
    <name evidence="2" type="ORF">A0J61_07791</name>
</gene>
<feature type="region of interest" description="Disordered" evidence="1">
    <location>
        <begin position="1"/>
        <end position="30"/>
    </location>
</feature>
<dbReference type="OrthoDB" id="2264205at2759"/>
<organism evidence="2 3">
    <name type="scientific">Choanephora cucurbitarum</name>
    <dbReference type="NCBI Taxonomy" id="101091"/>
    <lineage>
        <taxon>Eukaryota</taxon>
        <taxon>Fungi</taxon>
        <taxon>Fungi incertae sedis</taxon>
        <taxon>Mucoromycota</taxon>
        <taxon>Mucoromycotina</taxon>
        <taxon>Mucoromycetes</taxon>
        <taxon>Mucorales</taxon>
        <taxon>Mucorineae</taxon>
        <taxon>Choanephoraceae</taxon>
        <taxon>Choanephoroideae</taxon>
        <taxon>Choanephora</taxon>
    </lineage>
</organism>
<name>A0A1C7N6D1_9FUNG</name>
<proteinExistence type="predicted"/>
<reference evidence="2 3" key="1">
    <citation type="submission" date="2016-03" db="EMBL/GenBank/DDBJ databases">
        <title>Choanephora cucurbitarum.</title>
        <authorList>
            <person name="Min B."/>
            <person name="Park H."/>
            <person name="Park J.-H."/>
            <person name="Shin H.-D."/>
            <person name="Choi I.-G."/>
        </authorList>
    </citation>
    <scope>NUCLEOTIDE SEQUENCE [LARGE SCALE GENOMIC DNA]</scope>
    <source>
        <strain evidence="2 3">KUS-F28377</strain>
    </source>
</reference>
<dbReference type="AlphaFoldDB" id="A0A1C7N6D1"/>
<dbReference type="InParanoid" id="A0A1C7N6D1"/>
<feature type="compositionally biased region" description="Polar residues" evidence="1">
    <location>
        <begin position="1"/>
        <end position="20"/>
    </location>
</feature>
<sequence length="219" mass="24802">MALSNNQHFSSRVGLESTSPPKAPKPKLSYAQAVQAKKKVSLVHPDLKQPNQDATDRLQTFQSRIYREAKSSGALLLDLSEVRDTCTDFQSLQIVMEQHPKIFGCQFLSDNQRRYLELYVRPQDDVNDIKNTVSLTHLPFVHPDEIRPGPKKSLAPFGEVIDVGIITEPKLGVFMGSGYAVLGRNPNSPKFHDLSYTVNWCKSEDQIFHCTWNNMPTWC</sequence>
<accession>A0A1C7N6D1</accession>
<evidence type="ECO:0000313" key="3">
    <source>
        <dbReference type="Proteomes" id="UP000093000"/>
    </source>
</evidence>
<keyword evidence="3" id="KW-1185">Reference proteome</keyword>
<evidence type="ECO:0000313" key="2">
    <source>
        <dbReference type="EMBL" id="OBZ84159.1"/>
    </source>
</evidence>
<feature type="non-terminal residue" evidence="2">
    <location>
        <position position="219"/>
    </location>
</feature>
<comment type="caution">
    <text evidence="2">The sequence shown here is derived from an EMBL/GenBank/DDBJ whole genome shotgun (WGS) entry which is preliminary data.</text>
</comment>
<dbReference type="Proteomes" id="UP000093000">
    <property type="component" value="Unassembled WGS sequence"/>
</dbReference>
<evidence type="ECO:0000256" key="1">
    <source>
        <dbReference type="SAM" id="MobiDB-lite"/>
    </source>
</evidence>
<dbReference type="EMBL" id="LUGH01000548">
    <property type="protein sequence ID" value="OBZ84159.1"/>
    <property type="molecule type" value="Genomic_DNA"/>
</dbReference>